<keyword evidence="5" id="KW-0663">Pyridoxal phosphate</keyword>
<keyword evidence="3 6" id="KW-0032">Aminotransferase</keyword>
<evidence type="ECO:0000313" key="9">
    <source>
        <dbReference type="Proteomes" id="UP000236738"/>
    </source>
</evidence>
<dbReference type="EC" id="2.6.1.-" evidence="6"/>
<dbReference type="OrthoDB" id="9802328at2"/>
<dbReference type="PANTHER" id="PTHR46383:SF1">
    <property type="entry name" value="ASPARTATE AMINOTRANSFERASE"/>
    <property type="match status" value="1"/>
</dbReference>
<dbReference type="GO" id="GO:0008483">
    <property type="term" value="F:transaminase activity"/>
    <property type="evidence" value="ECO:0007669"/>
    <property type="project" value="UniProtKB-KW"/>
</dbReference>
<keyword evidence="4 6" id="KW-0808">Transferase</keyword>
<dbReference type="SUPFAM" id="SSF53383">
    <property type="entry name" value="PLP-dependent transferases"/>
    <property type="match status" value="1"/>
</dbReference>
<evidence type="ECO:0000256" key="6">
    <source>
        <dbReference type="RuleBase" id="RU000481"/>
    </source>
</evidence>
<dbReference type="EMBL" id="FNUS01000001">
    <property type="protein sequence ID" value="SEF62698.1"/>
    <property type="molecule type" value="Genomic_DNA"/>
</dbReference>
<evidence type="ECO:0000256" key="4">
    <source>
        <dbReference type="ARBA" id="ARBA00022679"/>
    </source>
</evidence>
<evidence type="ECO:0000256" key="5">
    <source>
        <dbReference type="ARBA" id="ARBA00022898"/>
    </source>
</evidence>
<evidence type="ECO:0000313" key="8">
    <source>
        <dbReference type="EMBL" id="SEF62698.1"/>
    </source>
</evidence>
<dbReference type="Gene3D" id="3.90.1150.10">
    <property type="entry name" value="Aspartate Aminotransferase, domain 1"/>
    <property type="match status" value="1"/>
</dbReference>
<comment type="cofactor">
    <cofactor evidence="1 6">
        <name>pyridoxal 5'-phosphate</name>
        <dbReference type="ChEBI" id="CHEBI:597326"/>
    </cofactor>
</comment>
<gene>
    <name evidence="8" type="ORF">SAMN05421847_0488</name>
</gene>
<accession>A0A1H5TKI1</accession>
<dbReference type="InterPro" id="IPR004839">
    <property type="entry name" value="Aminotransferase_I/II_large"/>
</dbReference>
<dbReference type="InterPro" id="IPR050596">
    <property type="entry name" value="AspAT/PAT-like"/>
</dbReference>
<proteinExistence type="inferred from homology"/>
<evidence type="ECO:0000256" key="1">
    <source>
        <dbReference type="ARBA" id="ARBA00001933"/>
    </source>
</evidence>
<evidence type="ECO:0000256" key="3">
    <source>
        <dbReference type="ARBA" id="ARBA00022576"/>
    </source>
</evidence>
<dbReference type="Proteomes" id="UP000236738">
    <property type="component" value="Unassembled WGS sequence"/>
</dbReference>
<dbReference type="InterPro" id="IPR004838">
    <property type="entry name" value="NHTrfase_class1_PyrdxlP-BS"/>
</dbReference>
<dbReference type="Gene3D" id="3.40.640.10">
    <property type="entry name" value="Type I PLP-dependent aspartate aminotransferase-like (Major domain)"/>
    <property type="match status" value="1"/>
</dbReference>
<organism evidence="8 9">
    <name type="scientific">Halpernia humi</name>
    <dbReference type="NCBI Taxonomy" id="493375"/>
    <lineage>
        <taxon>Bacteria</taxon>
        <taxon>Pseudomonadati</taxon>
        <taxon>Bacteroidota</taxon>
        <taxon>Flavobacteriia</taxon>
        <taxon>Flavobacteriales</taxon>
        <taxon>Weeksellaceae</taxon>
        <taxon>Chryseobacterium group</taxon>
        <taxon>Halpernia</taxon>
    </lineage>
</organism>
<dbReference type="Pfam" id="PF00155">
    <property type="entry name" value="Aminotran_1_2"/>
    <property type="match status" value="1"/>
</dbReference>
<dbReference type="PROSITE" id="PS00105">
    <property type="entry name" value="AA_TRANSFER_CLASS_1"/>
    <property type="match status" value="1"/>
</dbReference>
<protein>
    <recommendedName>
        <fullName evidence="6">Aminotransferase</fullName>
        <ecNumber evidence="6">2.6.1.-</ecNumber>
    </recommendedName>
</protein>
<dbReference type="AlphaFoldDB" id="A0A1H5TKI1"/>
<evidence type="ECO:0000259" key="7">
    <source>
        <dbReference type="Pfam" id="PF00155"/>
    </source>
</evidence>
<dbReference type="GO" id="GO:0030170">
    <property type="term" value="F:pyridoxal phosphate binding"/>
    <property type="evidence" value="ECO:0007669"/>
    <property type="project" value="InterPro"/>
</dbReference>
<evidence type="ECO:0000256" key="2">
    <source>
        <dbReference type="ARBA" id="ARBA00007441"/>
    </source>
</evidence>
<dbReference type="GO" id="GO:0006520">
    <property type="term" value="P:amino acid metabolic process"/>
    <property type="evidence" value="ECO:0007669"/>
    <property type="project" value="InterPro"/>
</dbReference>
<dbReference type="InterPro" id="IPR015422">
    <property type="entry name" value="PyrdxlP-dep_Trfase_small"/>
</dbReference>
<dbReference type="FunFam" id="3.40.640.10:FF:000033">
    <property type="entry name" value="Aspartate aminotransferase"/>
    <property type="match status" value="1"/>
</dbReference>
<name>A0A1H5TKI1_9FLAO</name>
<comment type="similarity">
    <text evidence="2 6">Belongs to the class-I pyridoxal-phosphate-dependent aminotransferase family.</text>
</comment>
<keyword evidence="9" id="KW-1185">Reference proteome</keyword>
<feature type="domain" description="Aminotransferase class I/classII large" evidence="7">
    <location>
        <begin position="32"/>
        <end position="389"/>
    </location>
</feature>
<sequence>MNQFSERLNRLSFSQTFVMSNKAREMKAKGLDVISLTLGEPDFDVPQNIKEAAHRAIDENYSHYSPVPGFMELRQAVSNKLKRDNELDYKPSQICVSNGAKQAIINVFAAILNPGDEVIVPAPYWVSYDEMVKMMDGTSVFIKTDYTTDFKMTAEQLENAITPKTKAILYSSPCNPSGSYYTYEELKSLAKVIAKYPNITVISDEIYEFINYETKHVSIAQFPEIKEQVAIINGMSKAYAMTGWRIGYSACSESLSKACEKIQGQMTSGANTVAQRAAITALETDPAEYHFMIEAFQKRRDLVFDLLKDIKGFKILLPKSAFYCFPDISFYIGKKLDGVEINNSDDFAMFLLEKANVATVGGVSFGSPECFRISYAASEETLKEAMKRIKDCLETAELANI</sequence>
<dbReference type="CDD" id="cd00609">
    <property type="entry name" value="AAT_like"/>
    <property type="match status" value="1"/>
</dbReference>
<reference evidence="9" key="1">
    <citation type="submission" date="2016-10" db="EMBL/GenBank/DDBJ databases">
        <authorList>
            <person name="Varghese N."/>
            <person name="Submissions S."/>
        </authorList>
    </citation>
    <scope>NUCLEOTIDE SEQUENCE [LARGE SCALE GENOMIC DNA]</scope>
    <source>
        <strain evidence="9">DSM 21580</strain>
    </source>
</reference>
<dbReference type="InterPro" id="IPR015424">
    <property type="entry name" value="PyrdxlP-dep_Trfase"/>
</dbReference>
<dbReference type="InterPro" id="IPR015421">
    <property type="entry name" value="PyrdxlP-dep_Trfase_major"/>
</dbReference>
<dbReference type="RefSeq" id="WP_103912512.1">
    <property type="nucleotide sequence ID" value="NZ_FNUS01000001.1"/>
</dbReference>
<dbReference type="PANTHER" id="PTHR46383">
    <property type="entry name" value="ASPARTATE AMINOTRANSFERASE"/>
    <property type="match status" value="1"/>
</dbReference>